<protein>
    <submittedName>
        <fullName evidence="3">Helix-turn-helix domain-containing protein</fullName>
    </submittedName>
</protein>
<evidence type="ECO:0000259" key="2">
    <source>
        <dbReference type="PROSITE" id="PS50943"/>
    </source>
</evidence>
<dbReference type="CDD" id="cd00093">
    <property type="entry name" value="HTH_XRE"/>
    <property type="match status" value="1"/>
</dbReference>
<evidence type="ECO:0000313" key="3">
    <source>
        <dbReference type="EMBL" id="MCP3730409.1"/>
    </source>
</evidence>
<dbReference type="PROSITE" id="PS50943">
    <property type="entry name" value="HTH_CROC1"/>
    <property type="match status" value="1"/>
</dbReference>
<dbReference type="GO" id="GO:0003677">
    <property type="term" value="F:DNA binding"/>
    <property type="evidence" value="ECO:0007669"/>
    <property type="project" value="InterPro"/>
</dbReference>
<proteinExistence type="predicted"/>
<evidence type="ECO:0000256" key="1">
    <source>
        <dbReference type="SAM" id="MobiDB-lite"/>
    </source>
</evidence>
<dbReference type="Gene3D" id="1.10.260.40">
    <property type="entry name" value="lambda repressor-like DNA-binding domains"/>
    <property type="match status" value="1"/>
</dbReference>
<dbReference type="AlphaFoldDB" id="A0A9X2HJT3"/>
<name>A0A9X2HJT3_9SPHN</name>
<dbReference type="Pfam" id="PF01381">
    <property type="entry name" value="HTH_3"/>
    <property type="match status" value="1"/>
</dbReference>
<comment type="caution">
    <text evidence="3">The sequence shown here is derived from an EMBL/GenBank/DDBJ whole genome shotgun (WGS) entry which is preliminary data.</text>
</comment>
<dbReference type="InterPro" id="IPR001387">
    <property type="entry name" value="Cro/C1-type_HTH"/>
</dbReference>
<feature type="region of interest" description="Disordered" evidence="1">
    <location>
        <begin position="102"/>
        <end position="124"/>
    </location>
</feature>
<dbReference type="InterPro" id="IPR010982">
    <property type="entry name" value="Lambda_DNA-bd_dom_sf"/>
</dbReference>
<reference evidence="3" key="1">
    <citation type="submission" date="2022-05" db="EMBL/GenBank/DDBJ databases">
        <title>Sphingomonas sp. strain MG17 Genome sequencing and assembly.</title>
        <authorList>
            <person name="Kim I."/>
        </authorList>
    </citation>
    <scope>NUCLEOTIDE SEQUENCE</scope>
    <source>
        <strain evidence="3">MG17</strain>
    </source>
</reference>
<sequence>MAKAIETLPNRIRYWRKQRGLSQEQLGDRIGVSKQMVGHLETGIRPLNDAYRLAVARELAIDVADTYLPEQTPNTVPLGERDFLADYYALPAKLRAAVREHTRQLREWGAQPPEPQADERANEG</sequence>
<dbReference type="RefSeq" id="WP_254292541.1">
    <property type="nucleotide sequence ID" value="NZ_JAMLDX010000005.1"/>
</dbReference>
<accession>A0A9X2HJT3</accession>
<evidence type="ECO:0000313" key="4">
    <source>
        <dbReference type="Proteomes" id="UP001139451"/>
    </source>
</evidence>
<gene>
    <name evidence="3" type="ORF">M9978_08205</name>
</gene>
<dbReference type="SUPFAM" id="SSF47413">
    <property type="entry name" value="lambda repressor-like DNA-binding domains"/>
    <property type="match status" value="1"/>
</dbReference>
<dbReference type="EMBL" id="JAMLDX010000005">
    <property type="protein sequence ID" value="MCP3730409.1"/>
    <property type="molecule type" value="Genomic_DNA"/>
</dbReference>
<feature type="domain" description="HTH cro/C1-type" evidence="2">
    <location>
        <begin position="12"/>
        <end position="64"/>
    </location>
</feature>
<dbReference type="SMART" id="SM00530">
    <property type="entry name" value="HTH_XRE"/>
    <property type="match status" value="1"/>
</dbReference>
<keyword evidence="4" id="KW-1185">Reference proteome</keyword>
<organism evidence="3 4">
    <name type="scientific">Sphingomonas tagetis</name>
    <dbReference type="NCBI Taxonomy" id="2949092"/>
    <lineage>
        <taxon>Bacteria</taxon>
        <taxon>Pseudomonadati</taxon>
        <taxon>Pseudomonadota</taxon>
        <taxon>Alphaproteobacteria</taxon>
        <taxon>Sphingomonadales</taxon>
        <taxon>Sphingomonadaceae</taxon>
        <taxon>Sphingomonas</taxon>
    </lineage>
</organism>
<dbReference type="Proteomes" id="UP001139451">
    <property type="component" value="Unassembled WGS sequence"/>
</dbReference>